<evidence type="ECO:0000259" key="3">
    <source>
        <dbReference type="SMART" id="SM01119"/>
    </source>
</evidence>
<dbReference type="OrthoDB" id="9772497at2"/>
<dbReference type="CDD" id="cd06819">
    <property type="entry name" value="PLPDE_III_LS_D-TA"/>
    <property type="match status" value="1"/>
</dbReference>
<sequence length="375" mass="38933">MTDVPDASGLLATVAEALTHVPTPALVVDSHALQDNIDAMAVQARQAGVQLRPHAKTHKTVEIAQRQLAAGARGIACATPLEILAMAKGGVQDLLLTSPMQDVAKMPALIAAAQSAKLAVVVDHPSQIELLRQHMPSGGPTLTILIDVDVGQRRTGVCDIADSVALARLISDWPGTTFGGLQGFAGQVQHVLDPSERKAGNAAVAAKLRGHAQALIEAGFTVAEITGSGTGTFAFDTAGPFSELQVGSYIFMDADYGRVQNDDGALPFRRTLYVLATVTSVNRAGELTVDAGVKALALNGPLPDVFGGLPQGASYRFAGDEHGVISLPAGATAPLPGKRVLIGATHCDPTVNLFSQLHAVSADGTVEQWAVRARY</sequence>
<protein>
    <submittedName>
        <fullName evidence="4">DSD1 family PLP-dependent enzyme</fullName>
    </submittedName>
</protein>
<accession>A0A418VJN3</accession>
<dbReference type="GO" id="GO:0008721">
    <property type="term" value="F:D-serine ammonia-lyase activity"/>
    <property type="evidence" value="ECO:0007669"/>
    <property type="project" value="TreeGrafter"/>
</dbReference>
<comment type="similarity">
    <text evidence="1">Belongs to the DSD1 family.</text>
</comment>
<feature type="domain" description="D-serine dehydratase-like" evidence="3">
    <location>
        <begin position="271"/>
        <end position="361"/>
    </location>
</feature>
<dbReference type="GO" id="GO:0036088">
    <property type="term" value="P:D-serine catabolic process"/>
    <property type="evidence" value="ECO:0007669"/>
    <property type="project" value="TreeGrafter"/>
</dbReference>
<dbReference type="InterPro" id="IPR029066">
    <property type="entry name" value="PLP-binding_barrel"/>
</dbReference>
<dbReference type="PANTHER" id="PTHR28004">
    <property type="entry name" value="ZGC:162816-RELATED"/>
    <property type="match status" value="1"/>
</dbReference>
<dbReference type="SUPFAM" id="SSF51419">
    <property type="entry name" value="PLP-binding barrel"/>
    <property type="match status" value="1"/>
</dbReference>
<dbReference type="Pfam" id="PF01168">
    <property type="entry name" value="Ala_racemase_N"/>
    <property type="match status" value="1"/>
</dbReference>
<dbReference type="AlphaFoldDB" id="A0A418VJN3"/>
<name>A0A418VJN3_RHOPL</name>
<dbReference type="InterPro" id="IPR026956">
    <property type="entry name" value="D-ser_dehydrat-like_dom"/>
</dbReference>
<dbReference type="RefSeq" id="WP_119855839.1">
    <property type="nucleotide sequence ID" value="NZ_QYYD01000005.1"/>
</dbReference>
<dbReference type="EMBL" id="QYYD01000005">
    <property type="protein sequence ID" value="RJF76370.1"/>
    <property type="molecule type" value="Genomic_DNA"/>
</dbReference>
<dbReference type="Pfam" id="PF14031">
    <property type="entry name" value="D-ser_dehydrat"/>
    <property type="match status" value="1"/>
</dbReference>
<reference evidence="4 5" key="1">
    <citation type="submission" date="2018-09" db="EMBL/GenBank/DDBJ databases">
        <title>Draft genome sequence of Rhodopseudomonas palustris 2.1.18.</title>
        <authorList>
            <person name="Robertson S.L."/>
            <person name="Meyer T.E."/>
            <person name="Kyndt J.A."/>
        </authorList>
    </citation>
    <scope>NUCLEOTIDE SEQUENCE [LARGE SCALE GENOMIC DNA]</scope>
    <source>
        <strain evidence="4 5">2.1.18</strain>
    </source>
</reference>
<dbReference type="PANTHER" id="PTHR28004:SF2">
    <property type="entry name" value="D-SERINE DEHYDRATASE"/>
    <property type="match status" value="1"/>
</dbReference>
<evidence type="ECO:0000313" key="4">
    <source>
        <dbReference type="EMBL" id="RJF76370.1"/>
    </source>
</evidence>
<dbReference type="InterPro" id="IPR042208">
    <property type="entry name" value="D-ser_dehydrat-like_sf"/>
</dbReference>
<evidence type="ECO:0000313" key="5">
    <source>
        <dbReference type="Proteomes" id="UP000285523"/>
    </source>
</evidence>
<dbReference type="Gene3D" id="3.20.20.10">
    <property type="entry name" value="Alanine racemase"/>
    <property type="match status" value="1"/>
</dbReference>
<dbReference type="InterPro" id="IPR051466">
    <property type="entry name" value="D-amino_acid_metab_enzyme"/>
</dbReference>
<comment type="caution">
    <text evidence="4">The sequence shown here is derived from an EMBL/GenBank/DDBJ whole genome shotgun (WGS) entry which is preliminary data.</text>
</comment>
<evidence type="ECO:0000256" key="2">
    <source>
        <dbReference type="ARBA" id="ARBA00023239"/>
    </source>
</evidence>
<organism evidence="4 5">
    <name type="scientific">Rhodopseudomonas palustris</name>
    <dbReference type="NCBI Taxonomy" id="1076"/>
    <lineage>
        <taxon>Bacteria</taxon>
        <taxon>Pseudomonadati</taxon>
        <taxon>Pseudomonadota</taxon>
        <taxon>Alphaproteobacteria</taxon>
        <taxon>Hyphomicrobiales</taxon>
        <taxon>Nitrobacteraceae</taxon>
        <taxon>Rhodopseudomonas</taxon>
    </lineage>
</organism>
<proteinExistence type="inferred from homology"/>
<evidence type="ECO:0000256" key="1">
    <source>
        <dbReference type="ARBA" id="ARBA00005323"/>
    </source>
</evidence>
<dbReference type="InterPro" id="IPR001608">
    <property type="entry name" value="Ala_racemase_N"/>
</dbReference>
<keyword evidence="2" id="KW-0456">Lyase</keyword>
<dbReference type="Gene3D" id="2.40.37.20">
    <property type="entry name" value="D-serine dehydratase-like domain"/>
    <property type="match status" value="1"/>
</dbReference>
<dbReference type="SMART" id="SM01119">
    <property type="entry name" value="D-ser_dehydrat"/>
    <property type="match status" value="1"/>
</dbReference>
<gene>
    <name evidence="4" type="ORF">D4Q52_07110</name>
</gene>
<dbReference type="Proteomes" id="UP000285523">
    <property type="component" value="Unassembled WGS sequence"/>
</dbReference>